<accession>A0A6G1KNF3</accession>
<dbReference type="Proteomes" id="UP000799428">
    <property type="component" value="Unassembled WGS sequence"/>
</dbReference>
<dbReference type="InterPro" id="IPR038883">
    <property type="entry name" value="AN11006-like"/>
</dbReference>
<dbReference type="EMBL" id="MU005765">
    <property type="protein sequence ID" value="KAF2713857.1"/>
    <property type="molecule type" value="Genomic_DNA"/>
</dbReference>
<protein>
    <submittedName>
        <fullName evidence="1">Uncharacterized protein</fullName>
    </submittedName>
</protein>
<proteinExistence type="predicted"/>
<name>A0A6G1KNF3_9PLEO</name>
<reference evidence="1" key="1">
    <citation type="journal article" date="2020" name="Stud. Mycol.">
        <title>101 Dothideomycetes genomes: a test case for predicting lifestyles and emergence of pathogens.</title>
        <authorList>
            <person name="Haridas S."/>
            <person name="Albert R."/>
            <person name="Binder M."/>
            <person name="Bloem J."/>
            <person name="Labutti K."/>
            <person name="Salamov A."/>
            <person name="Andreopoulos B."/>
            <person name="Baker S."/>
            <person name="Barry K."/>
            <person name="Bills G."/>
            <person name="Bluhm B."/>
            <person name="Cannon C."/>
            <person name="Castanera R."/>
            <person name="Culley D."/>
            <person name="Daum C."/>
            <person name="Ezra D."/>
            <person name="Gonzalez J."/>
            <person name="Henrissat B."/>
            <person name="Kuo A."/>
            <person name="Liang C."/>
            <person name="Lipzen A."/>
            <person name="Lutzoni F."/>
            <person name="Magnuson J."/>
            <person name="Mondo S."/>
            <person name="Nolan M."/>
            <person name="Ohm R."/>
            <person name="Pangilinan J."/>
            <person name="Park H.-J."/>
            <person name="Ramirez L."/>
            <person name="Alfaro M."/>
            <person name="Sun H."/>
            <person name="Tritt A."/>
            <person name="Yoshinaga Y."/>
            <person name="Zwiers L.-H."/>
            <person name="Turgeon B."/>
            <person name="Goodwin S."/>
            <person name="Spatafora J."/>
            <person name="Crous P."/>
            <person name="Grigoriev I."/>
        </authorList>
    </citation>
    <scope>NUCLEOTIDE SEQUENCE</scope>
    <source>
        <strain evidence="1">CBS 279.74</strain>
    </source>
</reference>
<keyword evidence="2" id="KW-1185">Reference proteome</keyword>
<evidence type="ECO:0000313" key="2">
    <source>
        <dbReference type="Proteomes" id="UP000799428"/>
    </source>
</evidence>
<dbReference type="PANTHER" id="PTHR42085:SF2">
    <property type="entry name" value="F-BOX DOMAIN-CONTAINING PROTEIN"/>
    <property type="match status" value="1"/>
</dbReference>
<sequence length="466" mass="52368">MASFRFLDLPSELRNKIYSIVLCSFEPAPPSESLGKGLVRIQSGRIQEFTSGICPAVHSIQTDILCTSKQVHREAYDVMVKTNQFVHVRTVDISMSQLLVGSQVPIVTLDRAHAEQFQGYLMKIAMHAIPGGSVDDYEQGEEDLDFDDFDPDIHAPRVGLGPYFSFMILGRDWKPFCHMLSEADIYIDGFSTNVKILLTMNPWPEEIPNYKAPIVDLFTLKTQEALLKPFRSQLRGFTHVEMGKSVSPDFVQAVLKEVASSPWTDPRKVLQDLYEAKDLGARYYEENKITEASERWTTAISDVRRMRSSSSWPTLAQKGESHFVQQLAQLQFALLLSSAQNSLRVMNASPNNQATLMTVGDVVTYNLQEAVDLPDNFARDGSLWQPSDAQMAALYFAQAQCWRLMDEVDLAYEAGQLIEMAMDLTNGDAEIEAESARIAEWVFTVGEIMTEAVIAVELGDDDEMYI</sequence>
<dbReference type="PANTHER" id="PTHR42085">
    <property type="entry name" value="F-BOX DOMAIN-CONTAINING PROTEIN"/>
    <property type="match status" value="1"/>
</dbReference>
<dbReference type="OrthoDB" id="5229512at2759"/>
<evidence type="ECO:0000313" key="1">
    <source>
        <dbReference type="EMBL" id="KAF2713857.1"/>
    </source>
</evidence>
<dbReference type="AlphaFoldDB" id="A0A6G1KNF3"/>
<organism evidence="1 2">
    <name type="scientific">Pleomassaria siparia CBS 279.74</name>
    <dbReference type="NCBI Taxonomy" id="1314801"/>
    <lineage>
        <taxon>Eukaryota</taxon>
        <taxon>Fungi</taxon>
        <taxon>Dikarya</taxon>
        <taxon>Ascomycota</taxon>
        <taxon>Pezizomycotina</taxon>
        <taxon>Dothideomycetes</taxon>
        <taxon>Pleosporomycetidae</taxon>
        <taxon>Pleosporales</taxon>
        <taxon>Pleomassariaceae</taxon>
        <taxon>Pleomassaria</taxon>
    </lineage>
</organism>
<gene>
    <name evidence="1" type="ORF">K504DRAFT_424837</name>
</gene>